<dbReference type="Gene3D" id="3.40.50.410">
    <property type="entry name" value="von Willebrand factor, type A domain"/>
    <property type="match status" value="1"/>
</dbReference>
<dbReference type="AlphaFoldDB" id="A0A090GK25"/>
<proteinExistence type="predicted"/>
<dbReference type="SMART" id="SM00327">
    <property type="entry name" value="VWA"/>
    <property type="match status" value="1"/>
</dbReference>
<organism evidence="2 3">
    <name type="scientific">Mesorhizobium plurifarium</name>
    <dbReference type="NCBI Taxonomy" id="69974"/>
    <lineage>
        <taxon>Bacteria</taxon>
        <taxon>Pseudomonadati</taxon>
        <taxon>Pseudomonadota</taxon>
        <taxon>Alphaproteobacteria</taxon>
        <taxon>Hyphomicrobiales</taxon>
        <taxon>Phyllobacteriaceae</taxon>
        <taxon>Mesorhizobium</taxon>
    </lineage>
</organism>
<dbReference type="EMBL" id="CCNB01000011">
    <property type="protein sequence ID" value="CDX34685.1"/>
    <property type="molecule type" value="Genomic_DNA"/>
</dbReference>
<gene>
    <name evidence="2" type="ORF">MPLDJ20_190100</name>
</gene>
<dbReference type="GeneID" id="31890164"/>
<evidence type="ECO:0000259" key="1">
    <source>
        <dbReference type="PROSITE" id="PS50234"/>
    </source>
</evidence>
<reference evidence="2 3" key="1">
    <citation type="submission" date="2014-08" db="EMBL/GenBank/DDBJ databases">
        <authorList>
            <person name="Moulin Lionel"/>
        </authorList>
    </citation>
    <scope>NUCLEOTIDE SEQUENCE [LARGE SCALE GENOMIC DNA]</scope>
</reference>
<sequence length="222" mass="23893">MSNPFDQVPFGAAEFADNPEPRCPCLLLLDTSGSMQGRPIDALNQGLIAFKDELATDSLAMKRVEVAIVTFGPVNTVAEFQTADLFTPTRLSTTGDTPMGAAIEHGLEMLRRRKDEYKANGISYYRPWVFLITDGAPTDSVVAAEQAIKAGEAAKAFSFFAVGVEGANMEILAKLSTRQPLKLDGLKFRELFSWLSASLSGVSQSQVGQTVALQSPAGWAEV</sequence>
<dbReference type="InterPro" id="IPR002035">
    <property type="entry name" value="VWF_A"/>
</dbReference>
<dbReference type="SUPFAM" id="SSF53300">
    <property type="entry name" value="vWA-like"/>
    <property type="match status" value="1"/>
</dbReference>
<dbReference type="Pfam" id="PF00092">
    <property type="entry name" value="VWA"/>
    <property type="match status" value="1"/>
</dbReference>
<dbReference type="PROSITE" id="PS50234">
    <property type="entry name" value="VWFA"/>
    <property type="match status" value="1"/>
</dbReference>
<protein>
    <recommendedName>
        <fullName evidence="1">VWFA domain-containing protein</fullName>
    </recommendedName>
</protein>
<evidence type="ECO:0000313" key="2">
    <source>
        <dbReference type="EMBL" id="CDX34685.1"/>
    </source>
</evidence>
<dbReference type="InterPro" id="IPR036465">
    <property type="entry name" value="vWFA_dom_sf"/>
</dbReference>
<dbReference type="InterPro" id="IPR011392">
    <property type="entry name" value="Tellurite-R_TerY"/>
</dbReference>
<dbReference type="PIRSF" id="PIRSF020634">
    <property type="entry name" value="TerY_vWA"/>
    <property type="match status" value="1"/>
</dbReference>
<evidence type="ECO:0000313" key="3">
    <source>
        <dbReference type="Proteomes" id="UP000046373"/>
    </source>
</evidence>
<feature type="domain" description="VWFA" evidence="1">
    <location>
        <begin position="24"/>
        <end position="211"/>
    </location>
</feature>
<accession>A0A090GK25</accession>
<name>A0A090GK25_MESPL</name>
<dbReference type="Proteomes" id="UP000046373">
    <property type="component" value="Unassembled WGS sequence"/>
</dbReference>